<sequence>MRQEFDVFAQENKGSASLSLSGLTVVILNWNGLQDTLQCLASLASDVEAGLQVLVVDNGSGAPEADAIRTAFPGVSVIATGENLGWAGGNNVGVRWALERGASHVLLLNNDTEVLPGAMCAVLRAAREIGPCLLHPSIYYFDEPSIAQLDPVANLPSASRDEPVLLDHAFGAALLIDRIIFERVGLLDERFFLQLEETDYYRRAVKAGFAAYVIPAARVLHKESRSFGGRRVALKTYYITRNSLLLSAKHEATWSGRLKAMRKLFWTLCNTAGHDIRQDGAAAGKWEMVRWLLWSASPFAHAARAALIHHVLRRYGRAQDTLTVRLARP</sequence>
<evidence type="ECO:0000313" key="5">
    <source>
        <dbReference type="EMBL" id="TBO30238.1"/>
    </source>
</evidence>
<comment type="caution">
    <text evidence="5">The sequence shown here is derived from an EMBL/GenBank/DDBJ whole genome shotgun (WGS) entry which is preliminary data.</text>
</comment>
<dbReference type="SUPFAM" id="SSF53448">
    <property type="entry name" value="Nucleotide-diphospho-sugar transferases"/>
    <property type="match status" value="1"/>
</dbReference>
<comment type="similarity">
    <text evidence="1">Belongs to the glycosyltransferase 2 family.</text>
</comment>
<dbReference type="Pfam" id="PF00535">
    <property type="entry name" value="Glycos_transf_2"/>
    <property type="match status" value="1"/>
</dbReference>
<keyword evidence="3 5" id="KW-0808">Transferase</keyword>
<dbReference type="EMBL" id="SIXI01000004">
    <property type="protein sequence ID" value="TBO30238.1"/>
    <property type="molecule type" value="Genomic_DNA"/>
</dbReference>
<evidence type="ECO:0000259" key="4">
    <source>
        <dbReference type="Pfam" id="PF00535"/>
    </source>
</evidence>
<dbReference type="InterPro" id="IPR001173">
    <property type="entry name" value="Glyco_trans_2-like"/>
</dbReference>
<name>A0A4Q9H2W1_9BURK</name>
<protein>
    <submittedName>
        <fullName evidence="5">Glycosyltransferase family 2 protein</fullName>
    </submittedName>
</protein>
<dbReference type="PANTHER" id="PTHR43179:SF12">
    <property type="entry name" value="GALACTOFURANOSYLTRANSFERASE GLFT2"/>
    <property type="match status" value="1"/>
</dbReference>
<dbReference type="Gene3D" id="3.90.550.10">
    <property type="entry name" value="Spore Coat Polysaccharide Biosynthesis Protein SpsA, Chain A"/>
    <property type="match status" value="1"/>
</dbReference>
<proteinExistence type="inferred from homology"/>
<evidence type="ECO:0000256" key="1">
    <source>
        <dbReference type="ARBA" id="ARBA00006739"/>
    </source>
</evidence>
<keyword evidence="2" id="KW-0328">Glycosyltransferase</keyword>
<dbReference type="Proteomes" id="UP000292120">
    <property type="component" value="Unassembled WGS sequence"/>
</dbReference>
<dbReference type="OrthoDB" id="9771846at2"/>
<dbReference type="PANTHER" id="PTHR43179">
    <property type="entry name" value="RHAMNOSYLTRANSFERASE WBBL"/>
    <property type="match status" value="1"/>
</dbReference>
<dbReference type="InterPro" id="IPR029044">
    <property type="entry name" value="Nucleotide-diphossugar_trans"/>
</dbReference>
<organism evidence="5 6">
    <name type="scientific">Aquabacterium lacunae</name>
    <dbReference type="NCBI Taxonomy" id="2528630"/>
    <lineage>
        <taxon>Bacteria</taxon>
        <taxon>Pseudomonadati</taxon>
        <taxon>Pseudomonadota</taxon>
        <taxon>Betaproteobacteria</taxon>
        <taxon>Burkholderiales</taxon>
        <taxon>Aquabacterium</taxon>
    </lineage>
</organism>
<dbReference type="CDD" id="cd04186">
    <property type="entry name" value="GT_2_like_c"/>
    <property type="match status" value="1"/>
</dbReference>
<dbReference type="GO" id="GO:0016757">
    <property type="term" value="F:glycosyltransferase activity"/>
    <property type="evidence" value="ECO:0007669"/>
    <property type="project" value="UniProtKB-KW"/>
</dbReference>
<evidence type="ECO:0000256" key="3">
    <source>
        <dbReference type="ARBA" id="ARBA00022679"/>
    </source>
</evidence>
<reference evidence="5 6" key="1">
    <citation type="submission" date="2019-02" db="EMBL/GenBank/DDBJ databases">
        <title>Aquabacterium sp. strain KMB7.</title>
        <authorList>
            <person name="Chen W.-M."/>
        </authorList>
    </citation>
    <scope>NUCLEOTIDE SEQUENCE [LARGE SCALE GENOMIC DNA]</scope>
    <source>
        <strain evidence="5 6">KMB7</strain>
    </source>
</reference>
<dbReference type="AlphaFoldDB" id="A0A4Q9H2W1"/>
<evidence type="ECO:0000313" key="6">
    <source>
        <dbReference type="Proteomes" id="UP000292120"/>
    </source>
</evidence>
<keyword evidence="6" id="KW-1185">Reference proteome</keyword>
<accession>A0A4Q9H2W1</accession>
<evidence type="ECO:0000256" key="2">
    <source>
        <dbReference type="ARBA" id="ARBA00022676"/>
    </source>
</evidence>
<gene>
    <name evidence="5" type="ORF">EYS42_11115</name>
</gene>
<feature type="domain" description="Glycosyltransferase 2-like" evidence="4">
    <location>
        <begin position="24"/>
        <end position="142"/>
    </location>
</feature>